<dbReference type="STRING" id="1423755.FC40_GL000568"/>
<dbReference type="Proteomes" id="UP000051054">
    <property type="component" value="Unassembled WGS sequence"/>
</dbReference>
<dbReference type="CDD" id="cd02440">
    <property type="entry name" value="AdoMet_MTases"/>
    <property type="match status" value="1"/>
</dbReference>
<reference evidence="2 3" key="1">
    <citation type="journal article" date="2015" name="Genome Announc.">
        <title>Expanding the biotechnology potential of lactobacilli through comparative genomics of 213 strains and associated genera.</title>
        <authorList>
            <person name="Sun Z."/>
            <person name="Harris H.M."/>
            <person name="McCann A."/>
            <person name="Guo C."/>
            <person name="Argimon S."/>
            <person name="Zhang W."/>
            <person name="Yang X."/>
            <person name="Jeffery I.B."/>
            <person name="Cooney J.C."/>
            <person name="Kagawa T.F."/>
            <person name="Liu W."/>
            <person name="Song Y."/>
            <person name="Salvetti E."/>
            <person name="Wrobel A."/>
            <person name="Rasinkangas P."/>
            <person name="Parkhill J."/>
            <person name="Rea M.C."/>
            <person name="O'Sullivan O."/>
            <person name="Ritari J."/>
            <person name="Douillard F.P."/>
            <person name="Paul Ross R."/>
            <person name="Yang R."/>
            <person name="Briner A.E."/>
            <person name="Felis G.E."/>
            <person name="de Vos W.M."/>
            <person name="Barrangou R."/>
            <person name="Klaenhammer T.R."/>
            <person name="Caufield P.W."/>
            <person name="Cui Y."/>
            <person name="Zhang H."/>
            <person name="O'Toole P.W."/>
        </authorList>
    </citation>
    <scope>NUCLEOTIDE SEQUENCE [LARGE SCALE GENOMIC DNA]</scope>
    <source>
        <strain evidence="2 3">DSM 18933</strain>
    </source>
</reference>
<dbReference type="AlphaFoldDB" id="A0A0R1WM99"/>
<dbReference type="PANTHER" id="PTHR47739:SF1">
    <property type="entry name" value="TRNA1(VAL) (ADENINE(37)-N6)-METHYLTRANSFERASE"/>
    <property type="match status" value="1"/>
</dbReference>
<dbReference type="Pfam" id="PF05175">
    <property type="entry name" value="MTS"/>
    <property type="match status" value="1"/>
</dbReference>
<dbReference type="InterPro" id="IPR007848">
    <property type="entry name" value="Small_mtfrase_dom"/>
</dbReference>
<dbReference type="RefSeq" id="WP_035519719.1">
    <property type="nucleotide sequence ID" value="NZ_AZGD01000090.1"/>
</dbReference>
<feature type="domain" description="Methyltransferase small" evidence="1">
    <location>
        <begin position="25"/>
        <end position="139"/>
    </location>
</feature>
<keyword evidence="3" id="KW-1185">Reference proteome</keyword>
<protein>
    <submittedName>
        <fullName evidence="2">Methyltransferase</fullName>
    </submittedName>
</protein>
<keyword evidence="2" id="KW-0489">Methyltransferase</keyword>
<dbReference type="PATRIC" id="fig|1423755.3.peg.621"/>
<dbReference type="InterPro" id="IPR029063">
    <property type="entry name" value="SAM-dependent_MTases_sf"/>
</dbReference>
<keyword evidence="2" id="KW-0808">Transferase</keyword>
<gene>
    <name evidence="2" type="ORF">FC40_GL000568</name>
</gene>
<evidence type="ECO:0000313" key="3">
    <source>
        <dbReference type="Proteomes" id="UP000051054"/>
    </source>
</evidence>
<dbReference type="GO" id="GO:0008168">
    <property type="term" value="F:methyltransferase activity"/>
    <property type="evidence" value="ECO:0007669"/>
    <property type="project" value="UniProtKB-KW"/>
</dbReference>
<accession>A0A0R1WM99</accession>
<comment type="caution">
    <text evidence="2">The sequence shown here is derived from an EMBL/GenBank/DDBJ whole genome shotgun (WGS) entry which is preliminary data.</text>
</comment>
<name>A0A0R1WM99_9LACO</name>
<dbReference type="SUPFAM" id="SSF53335">
    <property type="entry name" value="S-adenosyl-L-methionine-dependent methyltransferases"/>
    <property type="match status" value="1"/>
</dbReference>
<proteinExistence type="predicted"/>
<dbReference type="GO" id="GO:0032259">
    <property type="term" value="P:methylation"/>
    <property type="evidence" value="ECO:0007669"/>
    <property type="project" value="UniProtKB-KW"/>
</dbReference>
<dbReference type="EMBL" id="AZGD01000090">
    <property type="protein sequence ID" value="KRM18785.1"/>
    <property type="molecule type" value="Genomic_DNA"/>
</dbReference>
<evidence type="ECO:0000313" key="2">
    <source>
        <dbReference type="EMBL" id="KRM18785.1"/>
    </source>
</evidence>
<dbReference type="eggNOG" id="COG4123">
    <property type="taxonomic scope" value="Bacteria"/>
</dbReference>
<evidence type="ECO:0000259" key="1">
    <source>
        <dbReference type="Pfam" id="PF05175"/>
    </source>
</evidence>
<dbReference type="PANTHER" id="PTHR47739">
    <property type="entry name" value="TRNA1(VAL) (ADENINE(37)-N6)-METHYLTRANSFERASE"/>
    <property type="match status" value="1"/>
</dbReference>
<dbReference type="InterPro" id="IPR050210">
    <property type="entry name" value="tRNA_Adenine-N(6)_MTase"/>
</dbReference>
<organism evidence="2 3">
    <name type="scientific">Ligilactobacillus hayakitensis DSM 18933 = JCM 14209</name>
    <dbReference type="NCBI Taxonomy" id="1423755"/>
    <lineage>
        <taxon>Bacteria</taxon>
        <taxon>Bacillati</taxon>
        <taxon>Bacillota</taxon>
        <taxon>Bacilli</taxon>
        <taxon>Lactobacillales</taxon>
        <taxon>Lactobacillaceae</taxon>
        <taxon>Ligilactobacillus</taxon>
    </lineage>
</organism>
<dbReference type="Gene3D" id="3.40.50.150">
    <property type="entry name" value="Vaccinia Virus protein VP39"/>
    <property type="match status" value="1"/>
</dbReference>
<sequence length="254" mass="28730">MELNLNKVKLLDDERIDQLYSNDFRIIQSPNVFSFSIDAVLLANFANPVMKKGAKVVDLCAGNGAVGIFMSNKVNGEIIEVEIQERLANMAKRSIELNDLAEKISVINQDLNQLGNQIKKDSVDMITCNPPYFLNSDMSQKNENQHYAIARHEITVNLEQIIKVSSGLLKFGGKINFVYRPDRLLEMLDKMRRYNIEPKKIQMVHPKPGKEANMVLVQGIKAGKKGGLRYLYPITIADEKGQYTGIVRELLYGK</sequence>